<proteinExistence type="predicted"/>
<comment type="caution">
    <text evidence="2">The sequence shown here is derived from an EMBL/GenBank/DDBJ whole genome shotgun (WGS) entry which is preliminary data.</text>
</comment>
<keyword evidence="1" id="KW-0472">Membrane</keyword>
<dbReference type="Proteomes" id="UP000757900">
    <property type="component" value="Unassembled WGS sequence"/>
</dbReference>
<gene>
    <name evidence="2" type="ORF">HXK00_02890</name>
</gene>
<feature type="transmembrane region" description="Helical" evidence="1">
    <location>
        <begin position="42"/>
        <end position="61"/>
    </location>
</feature>
<evidence type="ECO:0000256" key="1">
    <source>
        <dbReference type="SAM" id="Phobius"/>
    </source>
</evidence>
<dbReference type="AlphaFoldDB" id="A0A929MRW4"/>
<protein>
    <submittedName>
        <fullName evidence="2">Uncharacterized protein</fullName>
    </submittedName>
</protein>
<accession>A0A929MRW4</accession>
<keyword evidence="1" id="KW-1133">Transmembrane helix</keyword>
<feature type="transmembrane region" description="Helical" evidence="1">
    <location>
        <begin position="18"/>
        <end position="36"/>
    </location>
</feature>
<name>A0A929MRW4_ABIDE</name>
<dbReference type="EMBL" id="JABZFV010000038">
    <property type="protein sequence ID" value="MBF0934576.1"/>
    <property type="molecule type" value="Genomic_DNA"/>
</dbReference>
<evidence type="ECO:0000313" key="2">
    <source>
        <dbReference type="EMBL" id="MBF0934576.1"/>
    </source>
</evidence>
<reference evidence="2" key="1">
    <citation type="submission" date="2020-04" db="EMBL/GenBank/DDBJ databases">
        <title>Deep metagenomics examines the oral microbiome during advanced dental caries in children, revealing novel taxa and co-occurrences with host molecules.</title>
        <authorList>
            <person name="Baker J.L."/>
            <person name="Morton J.T."/>
            <person name="Dinis M."/>
            <person name="Alvarez R."/>
            <person name="Tran N.C."/>
            <person name="Knight R."/>
            <person name="Edlund A."/>
        </authorList>
    </citation>
    <scope>NUCLEOTIDE SEQUENCE</scope>
    <source>
        <strain evidence="2">JCVI_23_bin.16</strain>
    </source>
</reference>
<keyword evidence="1" id="KW-0812">Transmembrane</keyword>
<organism evidence="2 3">
    <name type="scientific">Abiotrophia defectiva</name>
    <name type="common">Streptococcus defectivus</name>
    <dbReference type="NCBI Taxonomy" id="46125"/>
    <lineage>
        <taxon>Bacteria</taxon>
        <taxon>Bacillati</taxon>
        <taxon>Bacillota</taxon>
        <taxon>Bacilli</taxon>
        <taxon>Lactobacillales</taxon>
        <taxon>Aerococcaceae</taxon>
        <taxon>Abiotrophia</taxon>
    </lineage>
</organism>
<sequence length="68" mass="8051">MNQPEPNELTKRYRMTRFLMVIVLAVQLFVLAAYYFKEKQTVLAFPMIVNSLFLALALTHLRHIKPRD</sequence>
<evidence type="ECO:0000313" key="3">
    <source>
        <dbReference type="Proteomes" id="UP000757900"/>
    </source>
</evidence>